<dbReference type="GO" id="GO:0005634">
    <property type="term" value="C:nucleus"/>
    <property type="evidence" value="ECO:0007669"/>
    <property type="project" value="UniProtKB-SubCell"/>
</dbReference>
<feature type="compositionally biased region" description="Polar residues" evidence="13">
    <location>
        <begin position="605"/>
        <end position="623"/>
    </location>
</feature>
<feature type="domain" description="Myosin-binding" evidence="15">
    <location>
        <begin position="168"/>
        <end position="381"/>
    </location>
</feature>
<feature type="region of interest" description="Disordered" evidence="13">
    <location>
        <begin position="506"/>
        <end position="528"/>
    </location>
</feature>
<evidence type="ECO:0000256" key="4">
    <source>
        <dbReference type="ARBA" id="ARBA00007245"/>
    </source>
</evidence>
<dbReference type="EMBL" id="NEDP02001463">
    <property type="protein sequence ID" value="OWF53233.1"/>
    <property type="molecule type" value="Genomic_DNA"/>
</dbReference>
<feature type="compositionally biased region" description="Polar residues" evidence="13">
    <location>
        <begin position="636"/>
        <end position="646"/>
    </location>
</feature>
<name>A0A210QWZ2_MIZYE</name>
<keyword evidence="9 14" id="KW-1133">Transmembrane helix</keyword>
<feature type="transmembrane region" description="Helical" evidence="14">
    <location>
        <begin position="159"/>
        <end position="179"/>
    </location>
</feature>
<evidence type="ECO:0000256" key="2">
    <source>
        <dbReference type="ARBA" id="ARBA00004536"/>
    </source>
</evidence>
<organism evidence="16 17">
    <name type="scientific">Mizuhopecten yessoensis</name>
    <name type="common">Japanese scallop</name>
    <name type="synonym">Patinopecten yessoensis</name>
    <dbReference type="NCBI Taxonomy" id="6573"/>
    <lineage>
        <taxon>Eukaryota</taxon>
        <taxon>Metazoa</taxon>
        <taxon>Spiralia</taxon>
        <taxon>Lophotrochozoa</taxon>
        <taxon>Mollusca</taxon>
        <taxon>Bivalvia</taxon>
        <taxon>Autobranchia</taxon>
        <taxon>Pteriomorphia</taxon>
        <taxon>Pectinida</taxon>
        <taxon>Pectinoidea</taxon>
        <taxon>Pectinidae</taxon>
        <taxon>Mizuhopecten</taxon>
    </lineage>
</organism>
<dbReference type="InterPro" id="IPR026859">
    <property type="entry name" value="Myosin-bd"/>
</dbReference>
<gene>
    <name evidence="16" type="ORF">KP79_PYT11555</name>
</gene>
<protein>
    <recommendedName>
        <fullName evidence="5">Vezatin</fullName>
    </recommendedName>
</protein>
<sequence length="862" mass="96726">MDGSDEDEDVMFEHSPLYQSLREAGLTDADVHVHKETPVQHARTIHTEDVHQIWRSPLLSLRGLIMAVLGLTMLAEDIERLTNVNKAEVFKLILQSKLMTEEDRDCLSTSLSVPDTPTYRLTLRPKFLVTLSLPCLLAYLYGRVVYPEMPWKYRSLTDVTAGLCLCYMVAVISRLAVLYRHQLRLSRASQHVHQLVSCCEGLLRFTSRALRLVQEAELVARGFTLVSQQSPVSRLEQNSLHSTQRQCPRLRACLFLAARKAMLVAKDKTVELIDLYPLGGDIDGALNYLAQVPVGEYGPCVQTDGEDEEGRSHLYNITDGFSVASLKGIKHLCDLHISELFRRLTFTLCYSGEVSLRPETTGVETLMTSIHTPMLEERQRLQQMYNSHSCLIEEKATQTPKYAPPNDAHPLRETYMAVHSLDLHLQAAWLRVRSLSSLLETHLDQSGGSPLDDGVGSHNDQLRLDDAYDKLRLQVKHELHACKACWEEGISRLEKLEKVKANQPVDPLKRDVSPQEVQSDGPPIPLFDMGDPIIEDQVFEAYITEDPVESYYNDWDEFITPEEKAKKKKEKQEAMRLLMELKSVISVRATEREIRENKALEKSRSQSNGTLSGNGAEPCSSSGDGALPEAVPRNGEVTQSAQTPENQEVPVSVPCKRQSCGDCDSNSADKLCNCTESSRLQTCGHLKDSHSTEDSVNEHKQTLCDYQLKSGGCNQEEYARKRTKDCVRNGSVEESEDSEDKHFSTRYNQRKVRLPEYTDSESEGDEELVKDWCGVIQSKRVSHTTEDESDICDNGNDSNYGPPLIRDQETLAERMARLSGANMSFSANLAAMAAARSRDMGLSEATFGDEDDSDEADDATED</sequence>
<feature type="compositionally biased region" description="Acidic residues" evidence="13">
    <location>
        <begin position="847"/>
        <end position="862"/>
    </location>
</feature>
<dbReference type="AlphaFoldDB" id="A0A210QWZ2"/>
<evidence type="ECO:0000256" key="1">
    <source>
        <dbReference type="ARBA" id="ARBA00004123"/>
    </source>
</evidence>
<evidence type="ECO:0000313" key="16">
    <source>
        <dbReference type="EMBL" id="OWF53233.1"/>
    </source>
</evidence>
<evidence type="ECO:0000256" key="5">
    <source>
        <dbReference type="ARBA" id="ARBA00018125"/>
    </source>
</evidence>
<evidence type="ECO:0000256" key="6">
    <source>
        <dbReference type="ARBA" id="ARBA00022475"/>
    </source>
</evidence>
<dbReference type="GO" id="GO:0017022">
    <property type="term" value="F:myosin binding"/>
    <property type="evidence" value="ECO:0007669"/>
    <property type="project" value="InterPro"/>
</dbReference>
<feature type="region of interest" description="Disordered" evidence="13">
    <location>
        <begin position="782"/>
        <end position="803"/>
    </location>
</feature>
<dbReference type="PANTHER" id="PTHR15989">
    <property type="entry name" value="VEZATIN"/>
    <property type="match status" value="1"/>
</dbReference>
<evidence type="ECO:0000313" key="17">
    <source>
        <dbReference type="Proteomes" id="UP000242188"/>
    </source>
</evidence>
<dbReference type="Pfam" id="PF12632">
    <property type="entry name" value="Vezatin"/>
    <property type="match status" value="1"/>
</dbReference>
<evidence type="ECO:0000256" key="13">
    <source>
        <dbReference type="SAM" id="MobiDB-lite"/>
    </source>
</evidence>
<dbReference type="STRING" id="6573.A0A210QWZ2"/>
<evidence type="ECO:0000256" key="14">
    <source>
        <dbReference type="SAM" id="Phobius"/>
    </source>
</evidence>
<keyword evidence="7 14" id="KW-0812">Transmembrane</keyword>
<keyword evidence="8" id="KW-0965">Cell junction</keyword>
<dbReference type="GO" id="GO:0005886">
    <property type="term" value="C:plasma membrane"/>
    <property type="evidence" value="ECO:0007669"/>
    <property type="project" value="UniProtKB-SubCell"/>
</dbReference>
<dbReference type="OrthoDB" id="21151at2759"/>
<comment type="subcellular location">
    <subcellularLocation>
        <location evidence="2">Cell junction</location>
        <location evidence="2">Adherens junction</location>
    </subcellularLocation>
    <subcellularLocation>
        <location evidence="3">Cell membrane</location>
        <topology evidence="3">Multi-pass membrane protein</topology>
    </subcellularLocation>
    <subcellularLocation>
        <location evidence="1">Nucleus</location>
    </subcellularLocation>
</comment>
<evidence type="ECO:0000256" key="7">
    <source>
        <dbReference type="ARBA" id="ARBA00022692"/>
    </source>
</evidence>
<evidence type="ECO:0000256" key="11">
    <source>
        <dbReference type="ARBA" id="ARBA00023136"/>
    </source>
</evidence>
<evidence type="ECO:0000259" key="15">
    <source>
        <dbReference type="Pfam" id="PF12632"/>
    </source>
</evidence>
<dbReference type="GO" id="GO:0005912">
    <property type="term" value="C:adherens junction"/>
    <property type="evidence" value="ECO:0007669"/>
    <property type="project" value="UniProtKB-SubCell"/>
</dbReference>
<keyword evidence="17" id="KW-1185">Reference proteome</keyword>
<keyword evidence="6" id="KW-1003">Cell membrane</keyword>
<keyword evidence="10" id="KW-0175">Coiled coil</keyword>
<dbReference type="InterPro" id="IPR026858">
    <property type="entry name" value="Vezatin"/>
</dbReference>
<evidence type="ECO:0000256" key="10">
    <source>
        <dbReference type="ARBA" id="ARBA00023054"/>
    </source>
</evidence>
<evidence type="ECO:0000256" key="8">
    <source>
        <dbReference type="ARBA" id="ARBA00022949"/>
    </source>
</evidence>
<accession>A0A210QWZ2</accession>
<comment type="similarity">
    <text evidence="4">Belongs to the vezatin family.</text>
</comment>
<comment type="caution">
    <text evidence="16">The sequence shown here is derived from an EMBL/GenBank/DDBJ whole genome shotgun (WGS) entry which is preliminary data.</text>
</comment>
<dbReference type="Proteomes" id="UP000242188">
    <property type="component" value="Unassembled WGS sequence"/>
</dbReference>
<feature type="transmembrane region" description="Helical" evidence="14">
    <location>
        <begin position="127"/>
        <end position="147"/>
    </location>
</feature>
<feature type="region of interest" description="Disordered" evidence="13">
    <location>
        <begin position="836"/>
        <end position="862"/>
    </location>
</feature>
<evidence type="ECO:0000256" key="3">
    <source>
        <dbReference type="ARBA" id="ARBA00004651"/>
    </source>
</evidence>
<evidence type="ECO:0000256" key="12">
    <source>
        <dbReference type="ARBA" id="ARBA00023242"/>
    </source>
</evidence>
<keyword evidence="11 14" id="KW-0472">Membrane</keyword>
<reference evidence="16 17" key="1">
    <citation type="journal article" date="2017" name="Nat. Ecol. Evol.">
        <title>Scallop genome provides insights into evolution of bilaterian karyotype and development.</title>
        <authorList>
            <person name="Wang S."/>
            <person name="Zhang J."/>
            <person name="Jiao W."/>
            <person name="Li J."/>
            <person name="Xun X."/>
            <person name="Sun Y."/>
            <person name="Guo X."/>
            <person name="Huan P."/>
            <person name="Dong B."/>
            <person name="Zhang L."/>
            <person name="Hu X."/>
            <person name="Sun X."/>
            <person name="Wang J."/>
            <person name="Zhao C."/>
            <person name="Wang Y."/>
            <person name="Wang D."/>
            <person name="Huang X."/>
            <person name="Wang R."/>
            <person name="Lv J."/>
            <person name="Li Y."/>
            <person name="Zhang Z."/>
            <person name="Liu B."/>
            <person name="Lu W."/>
            <person name="Hui Y."/>
            <person name="Liang J."/>
            <person name="Zhou Z."/>
            <person name="Hou R."/>
            <person name="Li X."/>
            <person name="Liu Y."/>
            <person name="Li H."/>
            <person name="Ning X."/>
            <person name="Lin Y."/>
            <person name="Zhao L."/>
            <person name="Xing Q."/>
            <person name="Dou J."/>
            <person name="Li Y."/>
            <person name="Mao J."/>
            <person name="Guo H."/>
            <person name="Dou H."/>
            <person name="Li T."/>
            <person name="Mu C."/>
            <person name="Jiang W."/>
            <person name="Fu Q."/>
            <person name="Fu X."/>
            <person name="Miao Y."/>
            <person name="Liu J."/>
            <person name="Yu Q."/>
            <person name="Li R."/>
            <person name="Liao H."/>
            <person name="Li X."/>
            <person name="Kong Y."/>
            <person name="Jiang Z."/>
            <person name="Chourrout D."/>
            <person name="Li R."/>
            <person name="Bao Z."/>
        </authorList>
    </citation>
    <scope>NUCLEOTIDE SEQUENCE [LARGE SCALE GENOMIC DNA]</scope>
    <source>
        <strain evidence="16 17">PY_sf001</strain>
    </source>
</reference>
<dbReference type="GO" id="GO:0098609">
    <property type="term" value="P:cell-cell adhesion"/>
    <property type="evidence" value="ECO:0007669"/>
    <property type="project" value="InterPro"/>
</dbReference>
<keyword evidence="12" id="KW-0539">Nucleus</keyword>
<evidence type="ECO:0000256" key="9">
    <source>
        <dbReference type="ARBA" id="ARBA00022989"/>
    </source>
</evidence>
<dbReference type="PANTHER" id="PTHR15989:SF5">
    <property type="entry name" value="VEZATIN"/>
    <property type="match status" value="1"/>
</dbReference>
<proteinExistence type="inferred from homology"/>
<feature type="region of interest" description="Disordered" evidence="13">
    <location>
        <begin position="596"/>
        <end position="653"/>
    </location>
</feature>